<keyword evidence="2" id="KW-1185">Reference proteome</keyword>
<evidence type="ECO:0000313" key="2">
    <source>
        <dbReference type="Proteomes" id="UP000271162"/>
    </source>
</evidence>
<dbReference type="Proteomes" id="UP000271162">
    <property type="component" value="Unassembled WGS sequence"/>
</dbReference>
<reference evidence="1 2" key="2">
    <citation type="submission" date="2018-11" db="EMBL/GenBank/DDBJ databases">
        <authorList>
            <consortium name="Pathogen Informatics"/>
        </authorList>
    </citation>
    <scope>NUCLEOTIDE SEQUENCE [LARGE SCALE GENOMIC DNA]</scope>
</reference>
<proteinExistence type="predicted"/>
<protein>
    <submittedName>
        <fullName evidence="3">LisH domain-containing protein</fullName>
    </submittedName>
</protein>
<dbReference type="EMBL" id="UYSL01027565">
    <property type="protein sequence ID" value="VDL86862.1"/>
    <property type="molecule type" value="Genomic_DNA"/>
</dbReference>
<sequence length="288" mass="32271">MDSLEASVENEKRRLTMLAYSNAVAIGDYFTAGELCDKFIEQEGFGLYEACRKLGYLSVDDFLSTSEKFSSAIIQCKKKYKALESGSSEATKAISNLIKKQNKKKKKAVKINTVDRQYPTRDAQQYRSFRVNPSHANQHASGDQKGEPVQSGSLLKKLSPAIGVERFLQALQACNGSATSDQLNAAYQRLYKVDWDMEERYRCFGCCAVQEVIENFLKDVVGMEAIRGLARRRFFLLNKKPAPNPKREEIARAKPKIAPSLAELYECLVNILLDVYPESVHVSGVASD</sequence>
<dbReference type="WBParaSite" id="NBR_0002220101-mRNA-1">
    <property type="protein sequence ID" value="NBR_0002220101-mRNA-1"/>
    <property type="gene ID" value="NBR_0002220101"/>
</dbReference>
<organism evidence="3">
    <name type="scientific">Nippostrongylus brasiliensis</name>
    <name type="common">Rat hookworm</name>
    <dbReference type="NCBI Taxonomy" id="27835"/>
    <lineage>
        <taxon>Eukaryota</taxon>
        <taxon>Metazoa</taxon>
        <taxon>Ecdysozoa</taxon>
        <taxon>Nematoda</taxon>
        <taxon>Chromadorea</taxon>
        <taxon>Rhabditida</taxon>
        <taxon>Rhabditina</taxon>
        <taxon>Rhabditomorpha</taxon>
        <taxon>Strongyloidea</taxon>
        <taxon>Heligmosomidae</taxon>
        <taxon>Nippostrongylus</taxon>
    </lineage>
</organism>
<gene>
    <name evidence="1" type="ORF">NBR_LOCUS22202</name>
</gene>
<evidence type="ECO:0000313" key="1">
    <source>
        <dbReference type="EMBL" id="VDL86862.1"/>
    </source>
</evidence>
<dbReference type="AlphaFoldDB" id="A0A0N4YY79"/>
<evidence type="ECO:0000313" key="3">
    <source>
        <dbReference type="WBParaSite" id="NBR_0002220101-mRNA-1"/>
    </source>
</evidence>
<reference evidence="3" key="1">
    <citation type="submission" date="2017-02" db="UniProtKB">
        <authorList>
            <consortium name="WormBaseParasite"/>
        </authorList>
    </citation>
    <scope>IDENTIFICATION</scope>
</reference>
<accession>A0A0N4YY79</accession>
<name>A0A0N4YY79_NIPBR</name>